<keyword evidence="1" id="KW-0812">Transmembrane</keyword>
<gene>
    <name evidence="2" type="ORF">SAMN05444374_104114</name>
</gene>
<organism evidence="2 3">
    <name type="scientific">Rhodococcoides kroppenstedtii</name>
    <dbReference type="NCBI Taxonomy" id="293050"/>
    <lineage>
        <taxon>Bacteria</taxon>
        <taxon>Bacillati</taxon>
        <taxon>Actinomycetota</taxon>
        <taxon>Actinomycetes</taxon>
        <taxon>Mycobacteriales</taxon>
        <taxon>Nocardiaceae</taxon>
        <taxon>Rhodococcoides</taxon>
    </lineage>
</organism>
<dbReference type="AlphaFoldDB" id="A0A1I0T534"/>
<evidence type="ECO:0000313" key="2">
    <source>
        <dbReference type="EMBL" id="SFA46841.1"/>
    </source>
</evidence>
<keyword evidence="1" id="KW-1133">Transmembrane helix</keyword>
<dbReference type="RefSeq" id="WP_244516440.1">
    <property type="nucleotide sequence ID" value="NZ_FOJN01000004.1"/>
</dbReference>
<accession>A0A1I0T534</accession>
<dbReference type="EMBL" id="FOJN01000004">
    <property type="protein sequence ID" value="SFA46841.1"/>
    <property type="molecule type" value="Genomic_DNA"/>
</dbReference>
<dbReference type="Proteomes" id="UP000182054">
    <property type="component" value="Unassembled WGS sequence"/>
</dbReference>
<protein>
    <submittedName>
        <fullName evidence="2">Uncharacterized protein</fullName>
    </submittedName>
</protein>
<feature type="transmembrane region" description="Helical" evidence="1">
    <location>
        <begin position="212"/>
        <end position="234"/>
    </location>
</feature>
<proteinExistence type="predicted"/>
<feature type="transmembrane region" description="Helical" evidence="1">
    <location>
        <begin position="145"/>
        <end position="166"/>
    </location>
</feature>
<feature type="transmembrane region" description="Helical" evidence="1">
    <location>
        <begin position="21"/>
        <end position="41"/>
    </location>
</feature>
<evidence type="ECO:0000256" key="1">
    <source>
        <dbReference type="SAM" id="Phobius"/>
    </source>
</evidence>
<feature type="transmembrane region" description="Helical" evidence="1">
    <location>
        <begin position="178"/>
        <end position="206"/>
    </location>
</feature>
<keyword evidence="1" id="KW-0472">Membrane</keyword>
<feature type="transmembrane region" description="Helical" evidence="1">
    <location>
        <begin position="92"/>
        <end position="114"/>
    </location>
</feature>
<reference evidence="2 3" key="1">
    <citation type="submission" date="2016-10" db="EMBL/GenBank/DDBJ databases">
        <authorList>
            <person name="de Groot N.N."/>
        </authorList>
    </citation>
    <scope>NUCLEOTIDE SEQUENCE [LARGE SCALE GENOMIC DNA]</scope>
    <source>
        <strain evidence="2 3">DSM 44908</strain>
    </source>
</reference>
<sequence length="571" mass="57104">MMAGTTAPARAGTTLRARVGVLVWSFSLAALALGPLLGALLPGGGHLLLRDGVTTPRSHLTDSALGLGEGAARAVPQDAVVAVASSVIDGGALVVGILLLALTGAGVGAGVLIARLLDTMAAAPRMVAATVAIWNPYVAERLLQGHWSLLVGYAALPWTVVAAAALRREIGPRSVAAIVLCLGIAGLTPTGLLMNALLAAAVVLAPGAPRRLATGIVLSATALLSAPWSVAALTSGAGAASDPAGVAAFAARAEPGLGTVGSLAGLGGIWNGDAVPSSRTTWWALVGTALLLVVAAAGVPALWRRRSPVIVAVTGLGLLAVLVAALAATPLGLDVGRWAAESVPGAGLLRDGQKWVALWMPGLVLAAAAGASSAVRAGVASLLVVAALPDLAWGVGGALRPVQYPDDWTRVAATIGASEQDVAVLPSGTFRVFPFSGDVPVLDPAPRWLAADVLQTGDLPVGGQVVAGEGERAREVEDQLLAGRAPDPSLGVGWVLIEATSRGEFGRVDEALGALDAVHAGPDLLLYRVPDALTPPPADRTAAVATHLLWAGLTLAAGAIVAAGTVRSRRR</sequence>
<feature type="transmembrane region" description="Helical" evidence="1">
    <location>
        <begin position="379"/>
        <end position="399"/>
    </location>
</feature>
<feature type="transmembrane region" description="Helical" evidence="1">
    <location>
        <begin position="310"/>
        <end position="333"/>
    </location>
</feature>
<feature type="transmembrane region" description="Helical" evidence="1">
    <location>
        <begin position="547"/>
        <end position="566"/>
    </location>
</feature>
<evidence type="ECO:0000313" key="3">
    <source>
        <dbReference type="Proteomes" id="UP000182054"/>
    </source>
</evidence>
<name>A0A1I0T534_9NOCA</name>
<feature type="transmembrane region" description="Helical" evidence="1">
    <location>
        <begin position="282"/>
        <end position="303"/>
    </location>
</feature>
<dbReference type="GeneID" id="85485270"/>
<feature type="transmembrane region" description="Helical" evidence="1">
    <location>
        <begin position="353"/>
        <end position="372"/>
    </location>
</feature>